<keyword evidence="3" id="KW-1185">Reference proteome</keyword>
<reference evidence="2" key="2">
    <citation type="submission" date="2023-04" db="EMBL/GenBank/DDBJ databases">
        <authorList>
            <person name="Bruccoleri R.E."/>
            <person name="Oakeley E.J."/>
            <person name="Faust A.-M."/>
            <person name="Dessus-Babus S."/>
            <person name="Altorfer M."/>
            <person name="Burckhardt D."/>
            <person name="Oertli M."/>
            <person name="Naumann U."/>
            <person name="Petersen F."/>
            <person name="Wong J."/>
        </authorList>
    </citation>
    <scope>NUCLEOTIDE SEQUENCE</scope>
    <source>
        <strain evidence="2">GSM-AAB239-AS_SAM_17_03QT</strain>
        <tissue evidence="2">Leaf</tissue>
    </source>
</reference>
<evidence type="ECO:0000313" key="3">
    <source>
        <dbReference type="Proteomes" id="UP001140949"/>
    </source>
</evidence>
<name>A0AAX6EUW3_IRIPA</name>
<gene>
    <name evidence="2" type="ORF">M6B38_171940</name>
</gene>
<feature type="region of interest" description="Disordered" evidence="1">
    <location>
        <begin position="90"/>
        <end position="112"/>
    </location>
</feature>
<evidence type="ECO:0000313" key="2">
    <source>
        <dbReference type="EMBL" id="KAJ6807977.1"/>
    </source>
</evidence>
<evidence type="ECO:0000256" key="1">
    <source>
        <dbReference type="SAM" id="MobiDB-lite"/>
    </source>
</evidence>
<protein>
    <submittedName>
        <fullName evidence="2">Uncharacterized protein</fullName>
    </submittedName>
</protein>
<comment type="caution">
    <text evidence="2">The sequence shown here is derived from an EMBL/GenBank/DDBJ whole genome shotgun (WGS) entry which is preliminary data.</text>
</comment>
<dbReference type="AlphaFoldDB" id="A0AAX6EUW3"/>
<sequence length="126" mass="14345">MLNLTAIFLIYTKRNPATSHNLFNTFLSAITTDVFLVQPTAIPMAYSPDHDDTQVVDSPPPDTVLFDDETQLVDDYYDLYGETQVMEEDDGVVRSAESKSGSRCRPLTTSRKPRSWTTTMTYLRRK</sequence>
<dbReference type="Proteomes" id="UP001140949">
    <property type="component" value="Unassembled WGS sequence"/>
</dbReference>
<proteinExistence type="predicted"/>
<reference evidence="2" key="1">
    <citation type="journal article" date="2023" name="GigaByte">
        <title>Genome assembly of the bearded iris, Iris pallida Lam.</title>
        <authorList>
            <person name="Bruccoleri R.E."/>
            <person name="Oakeley E.J."/>
            <person name="Faust A.M.E."/>
            <person name="Altorfer M."/>
            <person name="Dessus-Babus S."/>
            <person name="Burckhardt D."/>
            <person name="Oertli M."/>
            <person name="Naumann U."/>
            <person name="Petersen F."/>
            <person name="Wong J."/>
        </authorList>
    </citation>
    <scope>NUCLEOTIDE SEQUENCE</scope>
    <source>
        <strain evidence="2">GSM-AAB239-AS_SAM_17_03QT</strain>
    </source>
</reference>
<accession>A0AAX6EUW3</accession>
<organism evidence="2 3">
    <name type="scientific">Iris pallida</name>
    <name type="common">Sweet iris</name>
    <dbReference type="NCBI Taxonomy" id="29817"/>
    <lineage>
        <taxon>Eukaryota</taxon>
        <taxon>Viridiplantae</taxon>
        <taxon>Streptophyta</taxon>
        <taxon>Embryophyta</taxon>
        <taxon>Tracheophyta</taxon>
        <taxon>Spermatophyta</taxon>
        <taxon>Magnoliopsida</taxon>
        <taxon>Liliopsida</taxon>
        <taxon>Asparagales</taxon>
        <taxon>Iridaceae</taxon>
        <taxon>Iridoideae</taxon>
        <taxon>Irideae</taxon>
        <taxon>Iris</taxon>
    </lineage>
</organism>
<dbReference type="EMBL" id="JANAVB010033723">
    <property type="protein sequence ID" value="KAJ6807977.1"/>
    <property type="molecule type" value="Genomic_DNA"/>
</dbReference>